<keyword evidence="3" id="KW-0173">Coenzyme A biosynthesis</keyword>
<keyword evidence="6" id="KW-1185">Reference proteome</keyword>
<evidence type="ECO:0008006" key="7">
    <source>
        <dbReference type="Google" id="ProtNLM"/>
    </source>
</evidence>
<evidence type="ECO:0000256" key="3">
    <source>
        <dbReference type="ARBA" id="ARBA00022993"/>
    </source>
</evidence>
<proteinExistence type="predicted"/>
<accession>A0A8K0JNK9</accession>
<feature type="region of interest" description="Disordered" evidence="4">
    <location>
        <begin position="64"/>
        <end position="104"/>
    </location>
</feature>
<dbReference type="GO" id="GO:0005634">
    <property type="term" value="C:nucleus"/>
    <property type="evidence" value="ECO:0007669"/>
    <property type="project" value="TreeGrafter"/>
</dbReference>
<evidence type="ECO:0000313" key="5">
    <source>
        <dbReference type="EMBL" id="KAG7561838.1"/>
    </source>
</evidence>
<dbReference type="OrthoDB" id="498611at2759"/>
<dbReference type="FunFam" id="3.30.420.40:FF:000115">
    <property type="entry name" value="Pantothenate kinase PanK"/>
    <property type="match status" value="1"/>
</dbReference>
<sequence length="556" mass="59296">MAVQLPVARGISVDTTGAEIIAEDSPATRDARGIYLPAYRELLSHVAIDIGGSLAKIVYYSRSPNPPGRSTSSSTSKTASSSSASSSQHTFTEVDGDSTSWTPKVNGALTPDVLTASLKQKEVELGGSGSGLGAGSRVAGSSSGSRSNADVAGSRKTTSIPLKRGHARHHSLLRRGSLPPNFPGGTLNFVRFETEQITQLIDFLNDLIKSSAATNHVTESEMRKGVRVIATGGGAHKYYDMLVEGTGLKVHREEEMECLITGLGFITSIPDEVFWYSDELVYEISHRGKEEAVASSSSNTPARTEDPPTSIPADPTPTERKNLPRPSPDPPSYQVTFDTSGSPQFPCLLVNIGSGVSIVKVDEDGSFERVSGTSLGGGTLWGLLSLITEATTFDEMLALSEKGDNAAVDMLVGDIYGSDYNKIGLKSSTIASSFGKVFKKGAADRKKAFSQEDISKSLLYAISNNIGQIAYMNAEKYGLDRIYFGGCFIRGHAATISCLSYAIRFWSKGTVRAMFLRHEGFLGSIGAWIRNVEATEGGKAGQDGQGQGEEEKMVQE</sequence>
<dbReference type="Proteomes" id="UP000812966">
    <property type="component" value="Unassembled WGS sequence"/>
</dbReference>
<protein>
    <recommendedName>
        <fullName evidence="7">Pantothenate kinase</fullName>
    </recommendedName>
</protein>
<feature type="region of interest" description="Disordered" evidence="4">
    <location>
        <begin position="537"/>
        <end position="556"/>
    </location>
</feature>
<reference evidence="5" key="1">
    <citation type="submission" date="2020-04" db="EMBL/GenBank/DDBJ databases">
        <title>Analysis of mating type loci in Filobasidium floriforme.</title>
        <authorList>
            <person name="Nowrousian M."/>
        </authorList>
    </citation>
    <scope>NUCLEOTIDE SEQUENCE</scope>
    <source>
        <strain evidence="5">CBS 6242</strain>
    </source>
</reference>
<feature type="compositionally biased region" description="Low complexity" evidence="4">
    <location>
        <begin position="70"/>
        <end position="87"/>
    </location>
</feature>
<dbReference type="NCBIfam" id="TIGR00555">
    <property type="entry name" value="panK_eukar"/>
    <property type="match status" value="1"/>
</dbReference>
<feature type="region of interest" description="Disordered" evidence="4">
    <location>
        <begin position="125"/>
        <end position="177"/>
    </location>
</feature>
<evidence type="ECO:0000313" key="6">
    <source>
        <dbReference type="Proteomes" id="UP000812966"/>
    </source>
</evidence>
<feature type="compositionally biased region" description="Low complexity" evidence="4">
    <location>
        <begin position="135"/>
        <end position="147"/>
    </location>
</feature>
<dbReference type="SUPFAM" id="SSF53067">
    <property type="entry name" value="Actin-like ATPase domain"/>
    <property type="match status" value="3"/>
</dbReference>
<dbReference type="GO" id="GO:0004594">
    <property type="term" value="F:pantothenate kinase activity"/>
    <property type="evidence" value="ECO:0007669"/>
    <property type="project" value="TreeGrafter"/>
</dbReference>
<feature type="compositionally biased region" description="Basic residues" evidence="4">
    <location>
        <begin position="163"/>
        <end position="173"/>
    </location>
</feature>
<keyword evidence="2" id="KW-0067">ATP-binding</keyword>
<dbReference type="GO" id="GO:0015937">
    <property type="term" value="P:coenzyme A biosynthetic process"/>
    <property type="evidence" value="ECO:0007669"/>
    <property type="project" value="UniProtKB-KW"/>
</dbReference>
<evidence type="ECO:0000256" key="1">
    <source>
        <dbReference type="ARBA" id="ARBA00022741"/>
    </source>
</evidence>
<dbReference type="InterPro" id="IPR004567">
    <property type="entry name" value="Type_II_PanK"/>
</dbReference>
<comment type="caution">
    <text evidence="5">The sequence shown here is derived from an EMBL/GenBank/DDBJ whole genome shotgun (WGS) entry which is preliminary data.</text>
</comment>
<dbReference type="GO" id="GO:0005829">
    <property type="term" value="C:cytosol"/>
    <property type="evidence" value="ECO:0007669"/>
    <property type="project" value="TreeGrafter"/>
</dbReference>
<name>A0A8K0JNK9_9TREE</name>
<gene>
    <name evidence="5" type="ORF">FFLO_02739</name>
</gene>
<feature type="region of interest" description="Disordered" evidence="4">
    <location>
        <begin position="290"/>
        <end position="337"/>
    </location>
</feature>
<dbReference type="AlphaFoldDB" id="A0A8K0JNK9"/>
<dbReference type="PANTHER" id="PTHR12280:SF20">
    <property type="entry name" value="4'-PHOSPHOPANTETHEINE PHOSPHATASE"/>
    <property type="match status" value="1"/>
</dbReference>
<dbReference type="InterPro" id="IPR043129">
    <property type="entry name" value="ATPase_NBD"/>
</dbReference>
<dbReference type="EMBL" id="JABELV010000045">
    <property type="protein sequence ID" value="KAG7561838.1"/>
    <property type="molecule type" value="Genomic_DNA"/>
</dbReference>
<dbReference type="CDD" id="cd24123">
    <property type="entry name" value="ASKHA_NBD_PanK-II_Pank4"/>
    <property type="match status" value="1"/>
</dbReference>
<keyword evidence="1" id="KW-0547">Nucleotide-binding</keyword>
<dbReference type="Gene3D" id="3.30.420.40">
    <property type="match status" value="1"/>
</dbReference>
<organism evidence="5 6">
    <name type="scientific">Filobasidium floriforme</name>
    <dbReference type="NCBI Taxonomy" id="5210"/>
    <lineage>
        <taxon>Eukaryota</taxon>
        <taxon>Fungi</taxon>
        <taxon>Dikarya</taxon>
        <taxon>Basidiomycota</taxon>
        <taxon>Agaricomycotina</taxon>
        <taxon>Tremellomycetes</taxon>
        <taxon>Filobasidiales</taxon>
        <taxon>Filobasidiaceae</taxon>
        <taxon>Filobasidium</taxon>
    </lineage>
</organism>
<dbReference type="Gene3D" id="3.30.420.510">
    <property type="match status" value="2"/>
</dbReference>
<dbReference type="Pfam" id="PF03630">
    <property type="entry name" value="Fumble"/>
    <property type="match status" value="1"/>
</dbReference>
<evidence type="ECO:0000256" key="2">
    <source>
        <dbReference type="ARBA" id="ARBA00022840"/>
    </source>
</evidence>
<feature type="compositionally biased region" description="Gly residues" evidence="4">
    <location>
        <begin position="538"/>
        <end position="547"/>
    </location>
</feature>
<dbReference type="GO" id="GO:0005524">
    <property type="term" value="F:ATP binding"/>
    <property type="evidence" value="ECO:0007669"/>
    <property type="project" value="UniProtKB-KW"/>
</dbReference>
<evidence type="ECO:0000256" key="4">
    <source>
        <dbReference type="SAM" id="MobiDB-lite"/>
    </source>
</evidence>
<dbReference type="PANTHER" id="PTHR12280">
    <property type="entry name" value="PANTOTHENATE KINASE"/>
    <property type="match status" value="1"/>
</dbReference>